<dbReference type="PANTHER" id="PTHR47723:SF19">
    <property type="entry name" value="POLYNUCLEOTIDYL TRANSFERASE, RIBONUCLEASE H-LIKE SUPERFAMILY PROTEIN"/>
    <property type="match status" value="1"/>
</dbReference>
<evidence type="ECO:0000313" key="3">
    <source>
        <dbReference type="Proteomes" id="UP001634393"/>
    </source>
</evidence>
<dbReference type="InterPro" id="IPR053151">
    <property type="entry name" value="RNase_H-like"/>
</dbReference>
<accession>A0ABD3TF49</accession>
<dbReference type="Proteomes" id="UP001634393">
    <property type="component" value="Unassembled WGS sequence"/>
</dbReference>
<keyword evidence="3" id="KW-1185">Reference proteome</keyword>
<sequence>MAQNQLSWKRGKGNKVMKLGQATITKAKLMAVREGLKMAWNMLVEKLAAQCDSKVVVHMINEADTNTHHMIHREGNT</sequence>
<dbReference type="Gene3D" id="3.30.420.10">
    <property type="entry name" value="Ribonuclease H-like superfamily/Ribonuclease H"/>
    <property type="match status" value="1"/>
</dbReference>
<evidence type="ECO:0000313" key="2">
    <source>
        <dbReference type="EMBL" id="KAL3834952.1"/>
    </source>
</evidence>
<reference evidence="2 3" key="1">
    <citation type="submission" date="2024-12" db="EMBL/GenBank/DDBJ databases">
        <title>The unique morphological basis and parallel evolutionary history of personate flowers in Penstemon.</title>
        <authorList>
            <person name="Depatie T.H."/>
            <person name="Wessinger C.A."/>
        </authorList>
    </citation>
    <scope>NUCLEOTIDE SEQUENCE [LARGE SCALE GENOMIC DNA]</scope>
    <source>
        <strain evidence="2">WTNN_2</strain>
        <tissue evidence="2">Leaf</tissue>
    </source>
</reference>
<dbReference type="InterPro" id="IPR002156">
    <property type="entry name" value="RNaseH_domain"/>
</dbReference>
<dbReference type="PANTHER" id="PTHR47723">
    <property type="entry name" value="OS05G0353850 PROTEIN"/>
    <property type="match status" value="1"/>
</dbReference>
<dbReference type="InterPro" id="IPR012337">
    <property type="entry name" value="RNaseH-like_sf"/>
</dbReference>
<proteinExistence type="predicted"/>
<dbReference type="InterPro" id="IPR036397">
    <property type="entry name" value="RNaseH_sf"/>
</dbReference>
<comment type="caution">
    <text evidence="2">The sequence shown here is derived from an EMBL/GenBank/DDBJ whole genome shotgun (WGS) entry which is preliminary data.</text>
</comment>
<dbReference type="AlphaFoldDB" id="A0ABD3TF49"/>
<dbReference type="Pfam" id="PF13456">
    <property type="entry name" value="RVT_3"/>
    <property type="match status" value="1"/>
</dbReference>
<name>A0ABD3TF49_9LAMI</name>
<feature type="domain" description="RNase H type-1" evidence="1">
    <location>
        <begin position="19"/>
        <end position="69"/>
    </location>
</feature>
<dbReference type="SUPFAM" id="SSF53098">
    <property type="entry name" value="Ribonuclease H-like"/>
    <property type="match status" value="1"/>
</dbReference>
<protein>
    <recommendedName>
        <fullName evidence="1">RNase H type-1 domain-containing protein</fullName>
    </recommendedName>
</protein>
<organism evidence="2 3">
    <name type="scientific">Penstemon smallii</name>
    <dbReference type="NCBI Taxonomy" id="265156"/>
    <lineage>
        <taxon>Eukaryota</taxon>
        <taxon>Viridiplantae</taxon>
        <taxon>Streptophyta</taxon>
        <taxon>Embryophyta</taxon>
        <taxon>Tracheophyta</taxon>
        <taxon>Spermatophyta</taxon>
        <taxon>Magnoliopsida</taxon>
        <taxon>eudicotyledons</taxon>
        <taxon>Gunneridae</taxon>
        <taxon>Pentapetalae</taxon>
        <taxon>asterids</taxon>
        <taxon>lamiids</taxon>
        <taxon>Lamiales</taxon>
        <taxon>Plantaginaceae</taxon>
        <taxon>Cheloneae</taxon>
        <taxon>Penstemon</taxon>
    </lineage>
</organism>
<evidence type="ECO:0000259" key="1">
    <source>
        <dbReference type="Pfam" id="PF13456"/>
    </source>
</evidence>
<dbReference type="EMBL" id="JBJXBP010000004">
    <property type="protein sequence ID" value="KAL3834952.1"/>
    <property type="molecule type" value="Genomic_DNA"/>
</dbReference>
<gene>
    <name evidence="2" type="ORF">ACJIZ3_009688</name>
</gene>